<feature type="non-terminal residue" evidence="2">
    <location>
        <position position="652"/>
    </location>
</feature>
<reference evidence="2" key="1">
    <citation type="submission" date="2017-08" db="EMBL/GenBank/DDBJ databases">
        <authorList>
            <person name="Polle J.E."/>
            <person name="Barry K."/>
            <person name="Cushman J."/>
            <person name="Schmutz J."/>
            <person name="Tran D."/>
            <person name="Hathwaick L.T."/>
            <person name="Yim W.C."/>
            <person name="Jenkins J."/>
            <person name="Mckie-Krisberg Z.M."/>
            <person name="Prochnik S."/>
            <person name="Lindquist E."/>
            <person name="Dockter R.B."/>
            <person name="Adam C."/>
            <person name="Molina H."/>
            <person name="Bunkerborg J."/>
            <person name="Jin E."/>
            <person name="Buchheim M."/>
            <person name="Magnuson J."/>
        </authorList>
    </citation>
    <scope>NUCLEOTIDE SEQUENCE</scope>
    <source>
        <strain evidence="2">CCAP 19/18</strain>
    </source>
</reference>
<feature type="compositionally biased region" description="Low complexity" evidence="1">
    <location>
        <begin position="150"/>
        <end position="171"/>
    </location>
</feature>
<feature type="region of interest" description="Disordered" evidence="1">
    <location>
        <begin position="1"/>
        <end position="124"/>
    </location>
</feature>
<dbReference type="Proteomes" id="UP000815325">
    <property type="component" value="Unassembled WGS sequence"/>
</dbReference>
<sequence length="652" mass="66140">MCARSLSEEQMPVLRAKQTNLHVHWSQDPASSSNGVMGPPSAPSQVSTGGASAGSIGSRSRARVKKHHSASADIQRTAFPSSDAVSSTLPSMLSPPVHTHVTDAPASDATPSVPTTSLSQRQSSGCTISVPSSCFASPCSSFPSSPPLSPRNSSKPAPASSCAPTANSANAGRLTAPGLLSDESSVPGAGPVDSAHTSAWDISANAIANAHTSADAARSSAWDASANANAYARTSAWDVSTNAAAAASAASLVASAAASAPAKITAAATAAATAAISACLSSPEGSLTPSNKPFSFCAWTRPSPSKGAPLASVFAAPPEDALSSQPSDGLATQDGASAPSSALCMGMVPSGFLPPPGSAAEASTAAGAAAAAAAAAAAVGAAADGGAAEHASLRAAAAAAAAIAEAQAEERGGAPPQATAKSSTAAATAAAAAAAAAAQAAAQAADPITQRTLKTATSALAAVAAAAEEEARAAYPAAEEEPCSPAGPLHMQPEHLLQQEQQQQQQQQQQQGWWQQQQQQQHEEWQQQQLQERRQQQQQQQQHLHVSYNGPSQTSVSCPMPRTLSHSEFGGLEAVMEEEEDGAEDAQRAELCYTCFEVNIKPVSLGNGRRAMVVSIVDNTEQIQVWLLHGCFLDPWRVSAWQEEVLTDEGPR</sequence>
<comment type="caution">
    <text evidence="2">The sequence shown here is derived from an EMBL/GenBank/DDBJ whole genome shotgun (WGS) entry which is preliminary data.</text>
</comment>
<keyword evidence="3" id="KW-1185">Reference proteome</keyword>
<organism evidence="2 3">
    <name type="scientific">Dunaliella salina</name>
    <name type="common">Green alga</name>
    <name type="synonym">Protococcus salinus</name>
    <dbReference type="NCBI Taxonomy" id="3046"/>
    <lineage>
        <taxon>Eukaryota</taxon>
        <taxon>Viridiplantae</taxon>
        <taxon>Chlorophyta</taxon>
        <taxon>core chlorophytes</taxon>
        <taxon>Chlorophyceae</taxon>
        <taxon>CS clade</taxon>
        <taxon>Chlamydomonadales</taxon>
        <taxon>Dunaliellaceae</taxon>
        <taxon>Dunaliella</taxon>
    </lineage>
</organism>
<gene>
    <name evidence="2" type="ORF">DUNSADRAFT_5743</name>
</gene>
<proteinExistence type="predicted"/>
<dbReference type="EMBL" id="MU069457">
    <property type="protein sequence ID" value="KAF5842667.1"/>
    <property type="molecule type" value="Genomic_DNA"/>
</dbReference>
<feature type="compositionally biased region" description="Basic residues" evidence="1">
    <location>
        <begin position="60"/>
        <end position="69"/>
    </location>
</feature>
<feature type="compositionally biased region" description="Low complexity" evidence="1">
    <location>
        <begin position="536"/>
        <end position="545"/>
    </location>
</feature>
<name>A0ABQ7H735_DUNSA</name>
<feature type="compositionally biased region" description="Polar residues" evidence="1">
    <location>
        <begin position="72"/>
        <end position="91"/>
    </location>
</feature>
<protein>
    <submittedName>
        <fullName evidence="2">Uncharacterized protein</fullName>
    </submittedName>
</protein>
<evidence type="ECO:0000256" key="1">
    <source>
        <dbReference type="SAM" id="MobiDB-lite"/>
    </source>
</evidence>
<evidence type="ECO:0000313" key="2">
    <source>
        <dbReference type="EMBL" id="KAF5842667.1"/>
    </source>
</evidence>
<evidence type="ECO:0000313" key="3">
    <source>
        <dbReference type="Proteomes" id="UP000815325"/>
    </source>
</evidence>
<feature type="compositionally biased region" description="Low complexity" evidence="1">
    <location>
        <begin position="49"/>
        <end position="59"/>
    </location>
</feature>
<feature type="region of interest" description="Disordered" evidence="1">
    <location>
        <begin position="531"/>
        <end position="564"/>
    </location>
</feature>
<feature type="compositionally biased region" description="Polar residues" evidence="1">
    <location>
        <begin position="109"/>
        <end position="124"/>
    </location>
</feature>
<accession>A0ABQ7H735</accession>
<feature type="region of interest" description="Disordered" evidence="1">
    <location>
        <begin position="145"/>
        <end position="194"/>
    </location>
</feature>